<dbReference type="InterPro" id="IPR013826">
    <property type="entry name" value="Topo_IA_cen_sub3"/>
</dbReference>
<evidence type="ECO:0000313" key="7">
    <source>
        <dbReference type="Proteomes" id="UP001055247"/>
    </source>
</evidence>
<dbReference type="PANTHER" id="PTHR42785">
    <property type="entry name" value="DNA TOPOISOMERASE, TYPE IA, CORE"/>
    <property type="match status" value="1"/>
</dbReference>
<dbReference type="CDD" id="cd01028">
    <property type="entry name" value="TOPRIM_TopoIA"/>
    <property type="match status" value="1"/>
</dbReference>
<comment type="caution">
    <text evidence="6">The sequence shown here is derived from an EMBL/GenBank/DDBJ whole genome shotgun (WGS) entry which is preliminary data.</text>
</comment>
<evidence type="ECO:0000256" key="3">
    <source>
        <dbReference type="ARBA" id="ARBA00023235"/>
    </source>
</evidence>
<keyword evidence="7" id="KW-1185">Reference proteome</keyword>
<dbReference type="GO" id="GO:0003917">
    <property type="term" value="F:DNA topoisomerase type I (single strand cut, ATP-independent) activity"/>
    <property type="evidence" value="ECO:0007669"/>
    <property type="project" value="InterPro"/>
</dbReference>
<evidence type="ECO:0000313" key="6">
    <source>
        <dbReference type="EMBL" id="GJD87653.1"/>
    </source>
</evidence>
<dbReference type="EMBL" id="BPQO01000004">
    <property type="protein sequence ID" value="GJD87653.1"/>
    <property type="molecule type" value="Genomic_DNA"/>
</dbReference>
<dbReference type="Gene3D" id="1.10.290.10">
    <property type="entry name" value="Topoisomerase I, domain 4"/>
    <property type="match status" value="1"/>
</dbReference>
<name>A0AAV4ZH50_9HYPH</name>
<feature type="domain" description="Toprim" evidence="5">
    <location>
        <begin position="2"/>
        <end position="117"/>
    </location>
</feature>
<dbReference type="InterPro" id="IPR003602">
    <property type="entry name" value="Topo_IA_DNA-bd_dom"/>
</dbReference>
<dbReference type="AlphaFoldDB" id="A0AAV4ZH50"/>
<dbReference type="GO" id="GO:0006265">
    <property type="term" value="P:DNA topological change"/>
    <property type="evidence" value="ECO:0007669"/>
    <property type="project" value="InterPro"/>
</dbReference>
<reference evidence="6" key="1">
    <citation type="journal article" date="2016" name="Front. Microbiol.">
        <title>Genome Sequence of the Piezophilic, Mesophilic Sulfate-Reducing Bacterium Desulfovibrio indicus J2T.</title>
        <authorList>
            <person name="Cao J."/>
            <person name="Maignien L."/>
            <person name="Shao Z."/>
            <person name="Alain K."/>
            <person name="Jebbar M."/>
        </authorList>
    </citation>
    <scope>NUCLEOTIDE SEQUENCE</scope>
    <source>
        <strain evidence="6">DSM 16372</strain>
    </source>
</reference>
<organism evidence="6 7">
    <name type="scientific">Methylobacterium hispanicum</name>
    <dbReference type="NCBI Taxonomy" id="270350"/>
    <lineage>
        <taxon>Bacteria</taxon>
        <taxon>Pseudomonadati</taxon>
        <taxon>Pseudomonadota</taxon>
        <taxon>Alphaproteobacteria</taxon>
        <taxon>Hyphomicrobiales</taxon>
        <taxon>Methylobacteriaceae</taxon>
        <taxon>Methylobacterium</taxon>
    </lineage>
</organism>
<dbReference type="InterPro" id="IPR023405">
    <property type="entry name" value="Topo_IA_core_domain"/>
</dbReference>
<gene>
    <name evidence="6" type="primary">topA_1</name>
    <name evidence="6" type="ORF">BHAOGJBA_1158</name>
</gene>
<dbReference type="InterPro" id="IPR013497">
    <property type="entry name" value="Topo_IA_cen"/>
</dbReference>
<evidence type="ECO:0000256" key="2">
    <source>
        <dbReference type="ARBA" id="ARBA00023125"/>
    </source>
</evidence>
<dbReference type="Pfam" id="PF01751">
    <property type="entry name" value="Toprim"/>
    <property type="match status" value="1"/>
</dbReference>
<dbReference type="PRINTS" id="PR00417">
    <property type="entry name" value="PRTPISMRASEI"/>
</dbReference>
<dbReference type="InterPro" id="IPR000380">
    <property type="entry name" value="Topo_IA"/>
</dbReference>
<dbReference type="GO" id="GO:0003677">
    <property type="term" value="F:DNA binding"/>
    <property type="evidence" value="ECO:0007669"/>
    <property type="project" value="UniProtKB-KW"/>
</dbReference>
<reference evidence="6" key="2">
    <citation type="submission" date="2021-08" db="EMBL/GenBank/DDBJ databases">
        <authorList>
            <person name="Tani A."/>
            <person name="Ola A."/>
            <person name="Ogura Y."/>
            <person name="Katsura K."/>
            <person name="Hayashi T."/>
        </authorList>
    </citation>
    <scope>NUCLEOTIDE SEQUENCE</scope>
    <source>
        <strain evidence="6">DSM 16372</strain>
    </source>
</reference>
<keyword evidence="1" id="KW-0799">Topoisomerase</keyword>
<accession>A0AAV4ZH50</accession>
<dbReference type="SMART" id="SM00493">
    <property type="entry name" value="TOPRIM"/>
    <property type="match status" value="1"/>
</dbReference>
<feature type="region of interest" description="Disordered" evidence="4">
    <location>
        <begin position="255"/>
        <end position="276"/>
    </location>
</feature>
<dbReference type="SUPFAM" id="SSF56712">
    <property type="entry name" value="Prokaryotic type I DNA topoisomerase"/>
    <property type="match status" value="1"/>
</dbReference>
<evidence type="ECO:0000256" key="1">
    <source>
        <dbReference type="ARBA" id="ARBA00023029"/>
    </source>
</evidence>
<dbReference type="InterPro" id="IPR013824">
    <property type="entry name" value="Topo_IA_cen_sub1"/>
</dbReference>
<keyword evidence="2" id="KW-0238">DNA-binding</keyword>
<dbReference type="InterPro" id="IPR006171">
    <property type="entry name" value="TOPRIM_dom"/>
</dbReference>
<dbReference type="RefSeq" id="WP_238229650.1">
    <property type="nucleotide sequence ID" value="NZ_BPQO01000004.1"/>
</dbReference>
<protein>
    <submittedName>
        <fullName evidence="6">DNA topoisomerase 1</fullName>
    </submittedName>
</protein>
<sequence>MADLFVIEAPFKAQLLEGILRELRIDAKVQATRGHFMAMPGKLRPLGIDARMREFMRVPANPEVFMRLRDMARAADNLYIATDADQEGDVIAWDVYEATRDIHPSPARVRLRSMDHASIREAIAGAGPVEKAAAVPGRARGIVDRLIGSVFGSPEVPAGRVSTAILGLVASTQPSTTKVRLAAPSKDRGRPWLAEFDLAPPLDPRTAERLAKLALPPLGSRGSPVLHPTRPSHTGDILVRAGDRLDLSPTEAAASLQRSYEGGRMSYPRAGSRGMTPETAKQIAGIFRKSGWNAVKTENYAPRGEDETHEAPHPIGPVDPRLNPARLGQDEGVRTLVAADLVKAGMEHRRETAFAQDLAPFLRAQGIPGEIADFVAGLRPDRSGASVSWHREHGPAYPGQEVWAGSGIERRRPDTVLLEAIVAAGLGRPSTWPRHVATFMERGLADADLKLTSKGRAWVEASFPPLLDPRLSAAIEVACERVDPSLFDDPDREPWEVMVDQIVNLLPPSVRDPLRQAVAHEPPRQRIDWIEKLDARPDLVERLTQYVNRPEYAPEA</sequence>
<dbReference type="Gene3D" id="1.10.460.10">
    <property type="entry name" value="Topoisomerase I, domain 2"/>
    <property type="match status" value="1"/>
</dbReference>
<keyword evidence="3" id="KW-0413">Isomerase</keyword>
<dbReference type="PROSITE" id="PS50880">
    <property type="entry name" value="TOPRIM"/>
    <property type="match status" value="1"/>
</dbReference>
<dbReference type="SMART" id="SM00437">
    <property type="entry name" value="TOP1Ac"/>
    <property type="match status" value="1"/>
</dbReference>
<dbReference type="Gene3D" id="2.60.510.20">
    <property type="match status" value="1"/>
</dbReference>
<evidence type="ECO:0000259" key="5">
    <source>
        <dbReference type="PROSITE" id="PS50880"/>
    </source>
</evidence>
<proteinExistence type="predicted"/>
<dbReference type="Gene3D" id="3.40.50.140">
    <property type="match status" value="1"/>
</dbReference>
<evidence type="ECO:0000256" key="4">
    <source>
        <dbReference type="SAM" id="MobiDB-lite"/>
    </source>
</evidence>
<dbReference type="PANTHER" id="PTHR42785:SF1">
    <property type="entry name" value="DNA TOPOISOMERASE"/>
    <property type="match status" value="1"/>
</dbReference>
<dbReference type="Proteomes" id="UP001055247">
    <property type="component" value="Unassembled WGS sequence"/>
</dbReference>